<evidence type="ECO:0000313" key="4">
    <source>
        <dbReference type="Proteomes" id="UP000325315"/>
    </source>
</evidence>
<dbReference type="InterPro" id="IPR005380">
    <property type="entry name" value="XS_domain"/>
</dbReference>
<dbReference type="PANTHER" id="PTHR46619:SF4">
    <property type="entry name" value="XS DOMAIN-CONTAINING PROTEIN-RELATED"/>
    <property type="match status" value="1"/>
</dbReference>
<gene>
    <name evidence="3" type="ORF">EPI10_008776</name>
</gene>
<feature type="region of interest" description="Disordered" evidence="1">
    <location>
        <begin position="1"/>
        <end position="109"/>
    </location>
</feature>
<feature type="compositionally biased region" description="Basic and acidic residues" evidence="1">
    <location>
        <begin position="100"/>
        <end position="109"/>
    </location>
</feature>
<dbReference type="OrthoDB" id="777694at2759"/>
<dbReference type="Gene3D" id="3.30.70.2890">
    <property type="entry name" value="XS domain"/>
    <property type="match status" value="1"/>
</dbReference>
<dbReference type="AlphaFoldDB" id="A0A5B6V602"/>
<keyword evidence="4" id="KW-1185">Reference proteome</keyword>
<accession>A0A5B6V602</accession>
<dbReference type="EMBL" id="SMMG02000008">
    <property type="protein sequence ID" value="KAA3464537.1"/>
    <property type="molecule type" value="Genomic_DNA"/>
</dbReference>
<name>A0A5B6V602_9ROSI</name>
<evidence type="ECO:0000256" key="1">
    <source>
        <dbReference type="SAM" id="MobiDB-lite"/>
    </source>
</evidence>
<feature type="compositionally biased region" description="Basic and acidic residues" evidence="1">
    <location>
        <begin position="1"/>
        <end position="14"/>
    </location>
</feature>
<dbReference type="Proteomes" id="UP000325315">
    <property type="component" value="Unassembled WGS sequence"/>
</dbReference>
<evidence type="ECO:0000259" key="2">
    <source>
        <dbReference type="Pfam" id="PF03468"/>
    </source>
</evidence>
<reference evidence="4" key="1">
    <citation type="journal article" date="2019" name="Plant Biotechnol. J.">
        <title>Genome sequencing of the Australian wild diploid species Gossypium australe highlights disease resistance and delayed gland morphogenesis.</title>
        <authorList>
            <person name="Cai Y."/>
            <person name="Cai X."/>
            <person name="Wang Q."/>
            <person name="Wang P."/>
            <person name="Zhang Y."/>
            <person name="Cai C."/>
            <person name="Xu Y."/>
            <person name="Wang K."/>
            <person name="Zhou Z."/>
            <person name="Wang C."/>
            <person name="Geng S."/>
            <person name="Li B."/>
            <person name="Dong Q."/>
            <person name="Hou Y."/>
            <person name="Wang H."/>
            <person name="Ai P."/>
            <person name="Liu Z."/>
            <person name="Yi F."/>
            <person name="Sun M."/>
            <person name="An G."/>
            <person name="Cheng J."/>
            <person name="Zhang Y."/>
            <person name="Shi Q."/>
            <person name="Xie Y."/>
            <person name="Shi X."/>
            <person name="Chang Y."/>
            <person name="Huang F."/>
            <person name="Chen Y."/>
            <person name="Hong S."/>
            <person name="Mi L."/>
            <person name="Sun Q."/>
            <person name="Zhang L."/>
            <person name="Zhou B."/>
            <person name="Peng R."/>
            <person name="Zhang X."/>
            <person name="Liu F."/>
        </authorList>
    </citation>
    <scope>NUCLEOTIDE SEQUENCE [LARGE SCALE GENOMIC DNA]</scope>
    <source>
        <strain evidence="4">cv. PA1801</strain>
    </source>
</reference>
<evidence type="ECO:0000313" key="3">
    <source>
        <dbReference type="EMBL" id="KAA3464537.1"/>
    </source>
</evidence>
<sequence>MQSRRKEEHVELSRTVKSRGQHRAAAEAGPHDPYPVSRREVINNRSPPLRGRRSYSPNSLDASRRGGSVRDRMTGSMMGRDSYGQHVGSVTTETARSKSPLREQMRKKPHYEDEGVVHRKYDYVEPVGFDDRTNSRARGVYHGTSRMTKEKDYMDNRVSTIDGHVMMSQKLLPVEEINVRGPHRLPQDLGPSLNFSETSGQLPFSSQDINIGQYEHEKFRHRETIPSKKATVMDSYKEDKPMFDSQDVTYSMVEASQSKDFMSTNQLKDFASTSSGLPRTEFLCSYQDDAPLHVSEEYLRSSRKLTEPVGYNKYDQRPLTDSVRDLESARRNMTLYQQWTNSPSRAEYEDYVYRKPRVIGSNNRGYPVEDVKRMMPSQSRVSYEHAPVDYGHMGMPKPNIMHHVVDRIDNTDHSYGSSRKAIIWDDHALQKQISTDYIDMRGSYAPMHGEEYVGSEDAHVAFGRRLPQDYEMSHLDASHNRQLSNLRSDSGYGRGVGPVFQNERMVNSSASKYDAEQRRPGLRTKRMEDELDMYSDRILKRKFLMVEDIDRPSSKTIVSRKLHSAGDFGSSYDSEEQIDEDIIGLHASRTKRYGHNEYRKAGRTYDGQENQGDSELDDWYMSEGSLAHSQRVPIRFYKNSVWKRNEDYDEDINANDGDMTEDLVNYAEAELSEDSEEFKQLVHEAFLKYSRKLNLNQSARRRYKEQGNAGSLFCIVCGRSYSKEFMDTQRLVTHAFMSHKVGLRAEHLGLHKAICVLLGWDSIAPPDTITWVPQVLPEAEALAQKEDLVLWPPIVVIHNISMANNNPQEQKVVPIEGVQAFLRDKGFVGGKITVCLGRPADQSVMVVKFLGTFTGLAMAERLHRYFVENKRGRKEFTSKNKGDEEMGKPSEGEEQLLYGYMGVSEDLDKLDFHNRKWSVVKSKKEILDLANDPVKTDERAMKD</sequence>
<dbReference type="InterPro" id="IPR038588">
    <property type="entry name" value="XS_domain_sf"/>
</dbReference>
<feature type="compositionally biased region" description="Basic and acidic residues" evidence="1">
    <location>
        <begin position="62"/>
        <end position="73"/>
    </location>
</feature>
<dbReference type="GO" id="GO:0031047">
    <property type="term" value="P:regulatory ncRNA-mediated gene silencing"/>
    <property type="evidence" value="ECO:0007669"/>
    <property type="project" value="InterPro"/>
</dbReference>
<dbReference type="Pfam" id="PF03468">
    <property type="entry name" value="XS"/>
    <property type="match status" value="1"/>
</dbReference>
<protein>
    <submittedName>
        <fullName evidence="3">XS domain protein</fullName>
    </submittedName>
</protein>
<proteinExistence type="predicted"/>
<organism evidence="3 4">
    <name type="scientific">Gossypium australe</name>
    <dbReference type="NCBI Taxonomy" id="47621"/>
    <lineage>
        <taxon>Eukaryota</taxon>
        <taxon>Viridiplantae</taxon>
        <taxon>Streptophyta</taxon>
        <taxon>Embryophyta</taxon>
        <taxon>Tracheophyta</taxon>
        <taxon>Spermatophyta</taxon>
        <taxon>Magnoliopsida</taxon>
        <taxon>eudicotyledons</taxon>
        <taxon>Gunneridae</taxon>
        <taxon>Pentapetalae</taxon>
        <taxon>rosids</taxon>
        <taxon>malvids</taxon>
        <taxon>Malvales</taxon>
        <taxon>Malvaceae</taxon>
        <taxon>Malvoideae</taxon>
        <taxon>Gossypium</taxon>
    </lineage>
</organism>
<comment type="caution">
    <text evidence="3">The sequence shown here is derived from an EMBL/GenBank/DDBJ whole genome shotgun (WGS) entry which is preliminary data.</text>
</comment>
<feature type="domain" description="XS" evidence="2">
    <location>
        <begin position="786"/>
        <end position="908"/>
    </location>
</feature>
<dbReference type="PANTHER" id="PTHR46619">
    <property type="entry name" value="RNA RECOGNITION MOTIF XS DOMAIN PROTEIN-RELATED"/>
    <property type="match status" value="1"/>
</dbReference>